<protein>
    <recommendedName>
        <fullName evidence="1">ER-bound oxygenase mpaB/mpaB'/Rubber oxygenase catalytic domain-containing protein</fullName>
    </recommendedName>
</protein>
<comment type="caution">
    <text evidence="2">The sequence shown here is derived from an EMBL/GenBank/DDBJ whole genome shotgun (WGS) entry which is preliminary data.</text>
</comment>
<dbReference type="AlphaFoldDB" id="M3VHF4"/>
<dbReference type="InterPro" id="IPR046366">
    <property type="entry name" value="MPAB"/>
</dbReference>
<evidence type="ECO:0000313" key="3">
    <source>
        <dbReference type="Proteomes" id="UP000035009"/>
    </source>
</evidence>
<dbReference type="PANTHER" id="PTHR36124:SF1">
    <property type="entry name" value="ER-BOUND OXYGENASE MPAB_MPAB'_RUBBER OXYGENASE CATALYTIC DOMAIN-CONTAINING PROTEIN"/>
    <property type="match status" value="1"/>
</dbReference>
<dbReference type="eggNOG" id="COG3662">
    <property type="taxonomic scope" value="Bacteria"/>
</dbReference>
<dbReference type="Proteomes" id="UP000035009">
    <property type="component" value="Unassembled WGS sequence"/>
</dbReference>
<name>M3VHF4_GORML</name>
<keyword evidence="3" id="KW-1185">Reference proteome</keyword>
<dbReference type="OrthoDB" id="836517at2"/>
<dbReference type="STRING" id="410332.SAMN04488550_4058"/>
<reference evidence="2 3" key="1">
    <citation type="submission" date="2013-02" db="EMBL/GenBank/DDBJ databases">
        <title>Whole genome shotgun sequence of Gordonia malaquae NBRC 108250.</title>
        <authorList>
            <person name="Yoshida I."/>
            <person name="Hosoyama A."/>
            <person name="Tsuchikane K."/>
            <person name="Ando Y."/>
            <person name="Baba S."/>
            <person name="Ohji S."/>
            <person name="Hamada M."/>
            <person name="Tamura T."/>
            <person name="Yamazoe A."/>
            <person name="Yamazaki S."/>
            <person name="Fujita N."/>
        </authorList>
    </citation>
    <scope>NUCLEOTIDE SEQUENCE [LARGE SCALE GENOMIC DNA]</scope>
    <source>
        <strain evidence="2 3">NBRC 108250</strain>
    </source>
</reference>
<dbReference type="RefSeq" id="WP_008381996.1">
    <property type="nucleotide sequence ID" value="NZ_BAOP01000049.1"/>
</dbReference>
<proteinExistence type="predicted"/>
<gene>
    <name evidence="2" type="ORF">GM1_049_00090</name>
</gene>
<dbReference type="GO" id="GO:0016491">
    <property type="term" value="F:oxidoreductase activity"/>
    <property type="evidence" value="ECO:0007669"/>
    <property type="project" value="InterPro"/>
</dbReference>
<evidence type="ECO:0000259" key="1">
    <source>
        <dbReference type="Pfam" id="PF09995"/>
    </source>
</evidence>
<organism evidence="2 3">
    <name type="scientific">Gordonia malaquae NBRC 108250</name>
    <dbReference type="NCBI Taxonomy" id="1223542"/>
    <lineage>
        <taxon>Bacteria</taxon>
        <taxon>Bacillati</taxon>
        <taxon>Actinomycetota</taxon>
        <taxon>Actinomycetes</taxon>
        <taxon>Mycobacteriales</taxon>
        <taxon>Gordoniaceae</taxon>
        <taxon>Gordonia</taxon>
    </lineage>
</organism>
<evidence type="ECO:0000313" key="2">
    <source>
        <dbReference type="EMBL" id="GAC81879.1"/>
    </source>
</evidence>
<sequence length="288" mass="32881">MFNPDRNAGLDPHRDYLEMYQNMSMLDFPWDFNQALSFALFRTYAVPSVGSLLAASGGFDDTQKRYDDTGLLLEAPLVCGFASPDGKAALRRINQMHHRYDISNDDFRYVLATFVVVPKRWIDEHGWRKLSYDEVVAATNYYRELGRHMNIKDIPETYDEFSTLLDDYEAEHFAFDEGGRAVADMTLDLLATFYPTPARPAVRAFSRALMDDPLLDALHYKKPSAAVVALSRRAMRARAWFVRMLPPRRTPMGFGDSRRVKSYPAGFEVEKLGTFPGGCPVKHLEEAR</sequence>
<dbReference type="PANTHER" id="PTHR36124">
    <property type="match status" value="1"/>
</dbReference>
<accession>M3VHF4</accession>
<dbReference type="EMBL" id="BAOP01000049">
    <property type="protein sequence ID" value="GAC81879.1"/>
    <property type="molecule type" value="Genomic_DNA"/>
</dbReference>
<dbReference type="Pfam" id="PF09995">
    <property type="entry name" value="MPAB_Lcp_cat"/>
    <property type="match status" value="1"/>
</dbReference>
<feature type="domain" description="ER-bound oxygenase mpaB/mpaB'/Rubber oxygenase catalytic" evidence="1">
    <location>
        <begin position="45"/>
        <end position="237"/>
    </location>
</feature>
<dbReference type="InterPro" id="IPR018713">
    <property type="entry name" value="MPAB/Lcp_cat_dom"/>
</dbReference>